<dbReference type="GO" id="GO:0006396">
    <property type="term" value="P:RNA processing"/>
    <property type="evidence" value="ECO:0007669"/>
    <property type="project" value="TreeGrafter"/>
</dbReference>
<accession>Q6BPD7</accession>
<dbReference type="GO" id="GO:0003729">
    <property type="term" value="F:mRNA binding"/>
    <property type="evidence" value="ECO:0007669"/>
    <property type="project" value="TreeGrafter"/>
</dbReference>
<name>Q6BPD7_DEBHA</name>
<dbReference type="AlphaFoldDB" id="Q6BPD7"/>
<dbReference type="InParanoid" id="Q6BPD7"/>
<proteinExistence type="predicted"/>
<dbReference type="Gene3D" id="1.25.40.10">
    <property type="entry name" value="Tetratricopeptide repeat domain"/>
    <property type="match status" value="2"/>
</dbReference>
<dbReference type="OMA" id="IFITSIM"/>
<dbReference type="PROSITE" id="PS51375">
    <property type="entry name" value="PPR"/>
    <property type="match status" value="1"/>
</dbReference>
<organism evidence="4 5">
    <name type="scientific">Debaryomyces hansenii (strain ATCC 36239 / CBS 767 / BCRC 21394 / JCM 1990 / NBRC 0083 / IGC 2968)</name>
    <name type="common">Yeast</name>
    <name type="synonym">Torulaspora hansenii</name>
    <dbReference type="NCBI Taxonomy" id="284592"/>
    <lineage>
        <taxon>Eukaryota</taxon>
        <taxon>Fungi</taxon>
        <taxon>Dikarya</taxon>
        <taxon>Ascomycota</taxon>
        <taxon>Saccharomycotina</taxon>
        <taxon>Pichiomycetes</taxon>
        <taxon>Debaryomycetaceae</taxon>
        <taxon>Debaryomyces</taxon>
    </lineage>
</organism>
<dbReference type="OrthoDB" id="185373at2759"/>
<protein>
    <recommendedName>
        <fullName evidence="2">Mitochondrial 15S rRNA processing factor CCM1</fullName>
    </recommendedName>
</protein>
<dbReference type="PANTHER" id="PTHR47934">
    <property type="entry name" value="PENTATRICOPEPTIDE REPEAT-CONTAINING PROTEIN PET309, MITOCHONDRIAL"/>
    <property type="match status" value="1"/>
</dbReference>
<dbReference type="InterPro" id="IPR011990">
    <property type="entry name" value="TPR-like_helical_dom_sf"/>
</dbReference>
<dbReference type="GO" id="GO:0005739">
    <property type="term" value="C:mitochondrion"/>
    <property type="evidence" value="ECO:0007669"/>
    <property type="project" value="UniProtKB-SubCell"/>
</dbReference>
<evidence type="ECO:0000313" key="5">
    <source>
        <dbReference type="Proteomes" id="UP000000599"/>
    </source>
</evidence>
<keyword evidence="5" id="KW-1185">Reference proteome</keyword>
<dbReference type="GeneID" id="2902084"/>
<evidence type="ECO:0000256" key="1">
    <source>
        <dbReference type="ARBA" id="ARBA00004173"/>
    </source>
</evidence>
<evidence type="ECO:0000256" key="2">
    <source>
        <dbReference type="ARBA" id="ARBA00044527"/>
    </source>
</evidence>
<feature type="repeat" description="PPR" evidence="3">
    <location>
        <begin position="446"/>
        <end position="480"/>
    </location>
</feature>
<dbReference type="InterPro" id="IPR002885">
    <property type="entry name" value="PPR_rpt"/>
</dbReference>
<dbReference type="PANTHER" id="PTHR47934:SF6">
    <property type="entry name" value="MITOCHONDRIAL GROUP I INTRON SPLICING FACTOR CCM1-RELATED"/>
    <property type="match status" value="1"/>
</dbReference>
<gene>
    <name evidence="4" type="ordered locus">DEHA2E14432g</name>
</gene>
<dbReference type="VEuPathDB" id="FungiDB:DEHA2E14432g"/>
<dbReference type="EMBL" id="CR382137">
    <property type="protein sequence ID" value="CAG88177.2"/>
    <property type="molecule type" value="Genomic_DNA"/>
</dbReference>
<dbReference type="RefSeq" id="XP_459933.2">
    <property type="nucleotide sequence ID" value="XM_459933.1"/>
</dbReference>
<dbReference type="GO" id="GO:0007005">
    <property type="term" value="P:mitochondrion organization"/>
    <property type="evidence" value="ECO:0007669"/>
    <property type="project" value="TreeGrafter"/>
</dbReference>
<dbReference type="Proteomes" id="UP000000599">
    <property type="component" value="Chromosome E"/>
</dbReference>
<dbReference type="HOGENOM" id="CLU_272246_0_0_1"/>
<evidence type="ECO:0000313" key="4">
    <source>
        <dbReference type="EMBL" id="CAG88177.2"/>
    </source>
</evidence>
<sequence>MLRSLYRQSLNQRPSEVDTLLAWCISNPGYKNVYIKTLQSQIFPFVQVPTSLKNGLRKHMLRFSLRRSVSTLGRPVESAKNVMLLNKRYSEVEKLISDPEIRNKYMEIIRNGSVLTKNDVDMIYANFLKTIDIVSGFPTSESIDLLSNMWKFVFQTDTSNENVKELQHKLLNKREPFITILVNTKNYSFYKDLVEPLYSINEFKNHKPTWSDRLANTFQFDIDDRGHIIFNKGSIISFLKNPQNPIEIKRRLLATFLKKGLLYSSNKDQTYYMIKEFINLLHEIGDDHMLFKDHDHFIYDKAFRLMAIPPKDVRFSEHLYSIKNIIDSSACEYPQSYYNFMTTSMRTILRFSPDNVLNYWQFKLNLVEEQGLKEPDVFHHNDLKSAMSAFCSLNMYQSVLDLYQKFPGLRNEEQIEVLLRVSEEFKDWKLLQKQFEDMYGKGQLPYVVHYSIVMNALAAIGAKDEVMQLFNQLSKRNLSPTPSIYAALINSEVFYGNIEDSIRWFNEYLNRIEDGAIDPNAGSYLYSLMFKLYLKSSNLDSAMNFLEFARSEQERLNITLVDPKTLSQFINFAGTMYGIKELEILRKLGQESNLTSNQYYENLIRAYTRLDQYEKADDMVFEAHSESDVPFTNPDIYKVQLRNYRFWYRNTPSHETRVFISERIKYILEHIVNKNLSVRNNHGLYTEVIKLHLARNDLPNAEALFRSMKSQKMLSEYHFTPFLDYYAKQRTFSGYSQVLELYRQMAKERVNISTKTYVHLIKALIHLDSSNHKGYENSLKLLQSVFELNGLTISPTDPAPKKPQADILDNSIDLCHIITSYVMATVGYQNNVYLLVHFLNQMKERLNGKLTNDFKFSIYKELGRLYLKQGNFALAKRLIDNGLEESHSIVSKFIHDYPYNDILKDEIRVPKRLQYEYRSLLALKLKCMKTSFENPESYYELLRASDKVNIQLSGDQYITIINELLKLPNPDVLPTILQICEEYLVAGNWAEAKLFRKLQFLYKLTVLHISRTVGVEVVQNNYDMLNRYYNILDVTELQSTFSYIHDPLDLLKQELVAFNETHSKAHSKGSYWTLDRLLSNIPEFFSPEVRLSTQNKISPYFASRIWHVINRFCDGDKYKAFQLMDEFPETIEFLIYNSSARLRLHIFRKEIDQIQSPPTSDQREDFESRRLRTIEVLNHLKSTHSSY</sequence>
<dbReference type="STRING" id="284592.Q6BPD7"/>
<dbReference type="InterPro" id="IPR051114">
    <property type="entry name" value="Mito_RNA_Proc_CCM1"/>
</dbReference>
<reference evidence="4 5" key="1">
    <citation type="journal article" date="2004" name="Nature">
        <title>Genome evolution in yeasts.</title>
        <authorList>
            <consortium name="Genolevures"/>
            <person name="Dujon B."/>
            <person name="Sherman D."/>
            <person name="Fischer G."/>
            <person name="Durrens P."/>
            <person name="Casaregola S."/>
            <person name="Lafontaine I."/>
            <person name="de Montigny J."/>
            <person name="Marck C."/>
            <person name="Neuveglise C."/>
            <person name="Talla E."/>
            <person name="Goffard N."/>
            <person name="Frangeul L."/>
            <person name="Aigle M."/>
            <person name="Anthouard V."/>
            <person name="Babour A."/>
            <person name="Barbe V."/>
            <person name="Barnay S."/>
            <person name="Blanchin S."/>
            <person name="Beckerich J.M."/>
            <person name="Beyne E."/>
            <person name="Bleykasten C."/>
            <person name="Boisrame A."/>
            <person name="Boyer J."/>
            <person name="Cattolico L."/>
            <person name="Confanioleri F."/>
            <person name="de Daruvar A."/>
            <person name="Despons L."/>
            <person name="Fabre E."/>
            <person name="Fairhead C."/>
            <person name="Ferry-Dumazet H."/>
            <person name="Groppi A."/>
            <person name="Hantraye F."/>
            <person name="Hennequin C."/>
            <person name="Jauniaux N."/>
            <person name="Joyet P."/>
            <person name="Kachouri R."/>
            <person name="Kerrest A."/>
            <person name="Koszul R."/>
            <person name="Lemaire M."/>
            <person name="Lesur I."/>
            <person name="Ma L."/>
            <person name="Muller H."/>
            <person name="Nicaud J.M."/>
            <person name="Nikolski M."/>
            <person name="Oztas S."/>
            <person name="Ozier-Kalogeropoulos O."/>
            <person name="Pellenz S."/>
            <person name="Potier S."/>
            <person name="Richard G.F."/>
            <person name="Straub M.L."/>
            <person name="Suleau A."/>
            <person name="Swennene D."/>
            <person name="Tekaia F."/>
            <person name="Wesolowski-Louvel M."/>
            <person name="Westhof E."/>
            <person name="Wirth B."/>
            <person name="Zeniou-Meyer M."/>
            <person name="Zivanovic I."/>
            <person name="Bolotin-Fukuhara M."/>
            <person name="Thierry A."/>
            <person name="Bouchier C."/>
            <person name="Caudron B."/>
            <person name="Scarpelli C."/>
            <person name="Gaillardin C."/>
            <person name="Weissenbach J."/>
            <person name="Wincker P."/>
            <person name="Souciet J.L."/>
        </authorList>
    </citation>
    <scope>NUCLEOTIDE SEQUENCE [LARGE SCALE GENOMIC DNA]</scope>
    <source>
        <strain evidence="5">ATCC 36239 / CBS 767 / BCRC 21394 / JCM 1990 / NBRC 0083 / IGC 2968</strain>
    </source>
</reference>
<comment type="subcellular location">
    <subcellularLocation>
        <location evidence="1">Mitochondrion</location>
    </subcellularLocation>
</comment>
<evidence type="ECO:0000256" key="3">
    <source>
        <dbReference type="PROSITE-ProRule" id="PRU00708"/>
    </source>
</evidence>
<dbReference type="eggNOG" id="KOG4197">
    <property type="taxonomic scope" value="Eukaryota"/>
</dbReference>
<dbReference type="KEGG" id="dha:DEHA2E14432g"/>